<feature type="repeat" description="WD" evidence="4">
    <location>
        <begin position="449"/>
        <end position="488"/>
    </location>
</feature>
<dbReference type="Pfam" id="PF12125">
    <property type="entry name" value="Beta-TrCP_D"/>
    <property type="match status" value="1"/>
</dbReference>
<dbReference type="InterPro" id="IPR019775">
    <property type="entry name" value="WD40_repeat_CS"/>
</dbReference>
<gene>
    <name evidence="7" type="primary">LIN23</name>
    <name evidence="7" type="ORF">TR147556</name>
</gene>
<feature type="repeat" description="WD" evidence="4">
    <location>
        <begin position="533"/>
        <end position="572"/>
    </location>
</feature>
<dbReference type="PRINTS" id="PR00320">
    <property type="entry name" value="GPROTEINBRPT"/>
</dbReference>
<feature type="domain" description="D" evidence="6">
    <location>
        <begin position="69"/>
        <end position="108"/>
    </location>
</feature>
<accession>A0A0X3PQT9</accession>
<evidence type="ECO:0000256" key="2">
    <source>
        <dbReference type="ARBA" id="ARBA00022737"/>
    </source>
</evidence>
<dbReference type="InterPro" id="IPR036047">
    <property type="entry name" value="F-box-like_dom_sf"/>
</dbReference>
<dbReference type="SUPFAM" id="SSF50978">
    <property type="entry name" value="WD40 repeat-like"/>
    <property type="match status" value="1"/>
</dbReference>
<feature type="repeat" description="WD" evidence="4">
    <location>
        <begin position="573"/>
        <end position="612"/>
    </location>
</feature>
<dbReference type="InterPro" id="IPR020472">
    <property type="entry name" value="WD40_PAC1"/>
</dbReference>
<sequence length="802" mass="88445">MCDRPTDHNGACKSFECECCQDISENVNRTSISNIKRSIADMGIDVSAQKKKRPRSYNSRISNEQKLCIDTFERWSDQDQVDFLCCLLSRMSHSQHSQINKLLEPLLQRDFIIALQAHGVSHLAETILSHLDAKSLLSAELVSQGWRWTVARFQLWRRLIVRRVATDSVWYSLADRRGWLPVINLTDPTRLPILLEQRRAALGLRQRLSDFPLLTENTKSGGGDGMPHNLPATYFSSLSQTDDRCSLPTGLPPSGDWNCPHNAAIASSSATPFEIESSDAILFANRFYKQLYPRIIRDIKRVDENWSKGLYRLIRIPCRSDTTKGVYCLQYDSEKIVSGLRDDTIKIWRRVGSHSRSGASLAGRPKPGVGASTSAAVAAGVASPSLGGSATRQATEPTVAAAGIPGQQSAVPEDEAVGTDATGAEQQPSPAGEAQVAADSDGYECTQVLEGHTGSVLCLQYEGNLLISGSSDSSVRLWDLSTGECLHTLRHHSEAVLHLRFRNNILVTCSKDRSIAVWDMGPYPQDIQLRQVLAGHRAAVNVVDFDEKFIVSASGDRTIKVWTTDTANLVRTLTGHRRGIACLQYRAPLIVSGSSDNTIRIWDVETGVCFRVLDGHDELVRCIRFDSKRIVSGAYDGKIKVWNLKAALNSRSRTNQLCMLTLHQHTGRVFRLQFDDFQIVSSSHDDSILIWDFVSPTVGQEECDDGFADAPWCGQPVHGGANQSTNPVNSSSAMTGEPNGNTMGTGDNEHDSASQDNGSMPRGFSQHHQQMERRQPHLEFIGTNGDRMNDLSSSSPSPDHAH</sequence>
<feature type="region of interest" description="Disordered" evidence="5">
    <location>
        <begin position="402"/>
        <end position="434"/>
    </location>
</feature>
<dbReference type="InterPro" id="IPR021977">
    <property type="entry name" value="Beta-TrCP_D"/>
</dbReference>
<dbReference type="PANTHER" id="PTHR14604:SF4">
    <property type="entry name" value="F-BOX DOMAIN-CONTAINING PROTEIN"/>
    <property type="match status" value="1"/>
</dbReference>
<dbReference type="EMBL" id="GEEE01009176">
    <property type="protein sequence ID" value="JAP54049.1"/>
    <property type="molecule type" value="Transcribed_RNA"/>
</dbReference>
<evidence type="ECO:0000256" key="3">
    <source>
        <dbReference type="ARBA" id="ARBA00022786"/>
    </source>
</evidence>
<dbReference type="PROSITE" id="PS00678">
    <property type="entry name" value="WD_REPEATS_1"/>
    <property type="match status" value="4"/>
</dbReference>
<protein>
    <submittedName>
        <fullName evidence="7">F-box/WD repeat-containing protein lin-23</fullName>
    </submittedName>
</protein>
<dbReference type="PANTHER" id="PTHR14604">
    <property type="entry name" value="WD40 REPEAT PF20"/>
    <property type="match status" value="1"/>
</dbReference>
<evidence type="ECO:0000256" key="1">
    <source>
        <dbReference type="ARBA" id="ARBA00022574"/>
    </source>
</evidence>
<feature type="region of interest" description="Disordered" evidence="5">
    <location>
        <begin position="715"/>
        <end position="802"/>
    </location>
</feature>
<dbReference type="Gene3D" id="1.20.1280.50">
    <property type="match status" value="1"/>
</dbReference>
<keyword evidence="2" id="KW-0677">Repeat</keyword>
<evidence type="ECO:0000256" key="5">
    <source>
        <dbReference type="SAM" id="MobiDB-lite"/>
    </source>
</evidence>
<reference evidence="7" key="1">
    <citation type="submission" date="2016-01" db="EMBL/GenBank/DDBJ databases">
        <title>Reference transcriptome for the parasite Schistocephalus solidus: insights into the molecular evolution of parasitism.</title>
        <authorList>
            <person name="Hebert F.O."/>
            <person name="Grambauer S."/>
            <person name="Barber I."/>
            <person name="Landry C.R."/>
            <person name="Aubin-Horth N."/>
        </authorList>
    </citation>
    <scope>NUCLEOTIDE SEQUENCE</scope>
</reference>
<feature type="repeat" description="WD" evidence="4">
    <location>
        <begin position="613"/>
        <end position="652"/>
    </location>
</feature>
<evidence type="ECO:0000313" key="7">
    <source>
        <dbReference type="EMBL" id="JAP54049.1"/>
    </source>
</evidence>
<dbReference type="Gene3D" id="6.10.250.1840">
    <property type="match status" value="1"/>
</dbReference>
<dbReference type="SUPFAM" id="SSF81383">
    <property type="entry name" value="F-box domain"/>
    <property type="match status" value="1"/>
</dbReference>
<keyword evidence="1 4" id="KW-0853">WD repeat</keyword>
<evidence type="ECO:0000259" key="6">
    <source>
        <dbReference type="SMART" id="SM01028"/>
    </source>
</evidence>
<dbReference type="AlphaFoldDB" id="A0A0X3PQT9"/>
<evidence type="ECO:0000256" key="4">
    <source>
        <dbReference type="PROSITE-ProRule" id="PRU00221"/>
    </source>
</evidence>
<feature type="repeat" description="WD" evidence="4">
    <location>
        <begin position="489"/>
        <end position="520"/>
    </location>
</feature>
<dbReference type="PROSITE" id="PS50294">
    <property type="entry name" value="WD_REPEATS_REGION"/>
    <property type="match status" value="5"/>
</dbReference>
<proteinExistence type="predicted"/>
<dbReference type="InterPro" id="IPR015943">
    <property type="entry name" value="WD40/YVTN_repeat-like_dom_sf"/>
</dbReference>
<dbReference type="PROSITE" id="PS50082">
    <property type="entry name" value="WD_REPEATS_2"/>
    <property type="match status" value="6"/>
</dbReference>
<dbReference type="Gene3D" id="2.130.10.10">
    <property type="entry name" value="YVTN repeat-like/Quinoprotein amine dehydrogenase"/>
    <property type="match status" value="1"/>
</dbReference>
<dbReference type="SMART" id="SM00320">
    <property type="entry name" value="WD40"/>
    <property type="match status" value="7"/>
</dbReference>
<keyword evidence="3" id="KW-0833">Ubl conjugation pathway</keyword>
<feature type="compositionally biased region" description="Polar residues" evidence="5">
    <location>
        <begin position="721"/>
        <end position="745"/>
    </location>
</feature>
<dbReference type="SMART" id="SM01028">
    <property type="entry name" value="Beta-TrCP_D"/>
    <property type="match status" value="1"/>
</dbReference>
<feature type="repeat" description="WD" evidence="4">
    <location>
        <begin position="662"/>
        <end position="692"/>
    </location>
</feature>
<dbReference type="CDD" id="cd00200">
    <property type="entry name" value="WD40"/>
    <property type="match status" value="1"/>
</dbReference>
<dbReference type="GO" id="GO:0046983">
    <property type="term" value="F:protein dimerization activity"/>
    <property type="evidence" value="ECO:0007669"/>
    <property type="project" value="InterPro"/>
</dbReference>
<dbReference type="InterPro" id="IPR001680">
    <property type="entry name" value="WD40_rpt"/>
</dbReference>
<dbReference type="InterPro" id="IPR050995">
    <property type="entry name" value="WD-F-box_domain-protein"/>
</dbReference>
<organism evidence="7">
    <name type="scientific">Schistocephalus solidus</name>
    <name type="common">Tapeworm</name>
    <dbReference type="NCBI Taxonomy" id="70667"/>
    <lineage>
        <taxon>Eukaryota</taxon>
        <taxon>Metazoa</taxon>
        <taxon>Spiralia</taxon>
        <taxon>Lophotrochozoa</taxon>
        <taxon>Platyhelminthes</taxon>
        <taxon>Cestoda</taxon>
        <taxon>Eucestoda</taxon>
        <taxon>Diphyllobothriidea</taxon>
        <taxon>Diphyllobothriidae</taxon>
        <taxon>Schistocephalus</taxon>
    </lineage>
</organism>
<dbReference type="InterPro" id="IPR036322">
    <property type="entry name" value="WD40_repeat_dom_sf"/>
</dbReference>
<feature type="compositionally biased region" description="Polar residues" evidence="5">
    <location>
        <begin position="790"/>
        <end position="802"/>
    </location>
</feature>
<dbReference type="Pfam" id="PF00400">
    <property type="entry name" value="WD40"/>
    <property type="match status" value="7"/>
</dbReference>
<name>A0A0X3PQT9_SCHSO</name>